<keyword evidence="9 10" id="KW-0472">Membrane</keyword>
<organism evidence="12 13">
    <name type="scientific">Candidatus Alectryocaccomicrobium excrementavium</name>
    <dbReference type="NCBI Taxonomy" id="2840668"/>
    <lineage>
        <taxon>Bacteria</taxon>
        <taxon>Bacillati</taxon>
        <taxon>Bacillota</taxon>
        <taxon>Clostridia</taxon>
        <taxon>Candidatus Alectryocaccomicrobium</taxon>
    </lineage>
</organism>
<evidence type="ECO:0000256" key="6">
    <source>
        <dbReference type="ARBA" id="ARBA00022692"/>
    </source>
</evidence>
<feature type="transmembrane region" description="Helical" evidence="10">
    <location>
        <begin position="203"/>
        <end position="222"/>
    </location>
</feature>
<dbReference type="GO" id="GO:0004376">
    <property type="term" value="F:GPI mannosyltransferase activity"/>
    <property type="evidence" value="ECO:0007669"/>
    <property type="project" value="InterPro"/>
</dbReference>
<proteinExistence type="predicted"/>
<protein>
    <submittedName>
        <fullName evidence="12">Glycosyltransferase family 39 protein</fullName>
    </submittedName>
</protein>
<dbReference type="GO" id="GO:0000009">
    <property type="term" value="F:alpha-1,6-mannosyltransferase activity"/>
    <property type="evidence" value="ECO:0007669"/>
    <property type="project" value="InterPro"/>
</dbReference>
<evidence type="ECO:0000259" key="11">
    <source>
        <dbReference type="Pfam" id="PF13231"/>
    </source>
</evidence>
<evidence type="ECO:0000256" key="7">
    <source>
        <dbReference type="ARBA" id="ARBA00022824"/>
    </source>
</evidence>
<keyword evidence="8 10" id="KW-1133">Transmembrane helix</keyword>
<evidence type="ECO:0000256" key="4">
    <source>
        <dbReference type="ARBA" id="ARBA00022676"/>
    </source>
</evidence>
<dbReference type="InterPro" id="IPR038731">
    <property type="entry name" value="RgtA/B/C-like"/>
</dbReference>
<feature type="transmembrane region" description="Helical" evidence="10">
    <location>
        <begin position="338"/>
        <end position="355"/>
    </location>
</feature>
<evidence type="ECO:0000256" key="8">
    <source>
        <dbReference type="ARBA" id="ARBA00022989"/>
    </source>
</evidence>
<feature type="transmembrane region" description="Helical" evidence="10">
    <location>
        <begin position="167"/>
        <end position="191"/>
    </location>
</feature>
<keyword evidence="5" id="KW-0808">Transferase</keyword>
<dbReference type="GO" id="GO:0031501">
    <property type="term" value="C:mannosyltransferase complex"/>
    <property type="evidence" value="ECO:0007669"/>
    <property type="project" value="TreeGrafter"/>
</dbReference>
<keyword evidence="7" id="KW-0256">Endoplasmic reticulum</keyword>
<keyword evidence="6 10" id="KW-0812">Transmembrane</keyword>
<evidence type="ECO:0000256" key="5">
    <source>
        <dbReference type="ARBA" id="ARBA00022679"/>
    </source>
</evidence>
<evidence type="ECO:0000313" key="12">
    <source>
        <dbReference type="EMBL" id="HIS93128.1"/>
    </source>
</evidence>
<comment type="subcellular location">
    <subcellularLocation>
        <location evidence="1">Endoplasmic reticulum membrane</location>
        <topology evidence="1">Multi-pass membrane protein</topology>
    </subcellularLocation>
</comment>
<name>A0A9D1G1N4_9FIRM</name>
<dbReference type="PANTHER" id="PTHR12468:SF2">
    <property type="entry name" value="GPI MANNOSYLTRANSFERASE 2"/>
    <property type="match status" value="1"/>
</dbReference>
<feature type="transmembrane region" description="Helical" evidence="10">
    <location>
        <begin position="136"/>
        <end position="160"/>
    </location>
</feature>
<sequence length="361" mass="40722">MKKIDWKVALVALGLHWLAILAAYCLMRGSDPNVGSLFSLLRERFTTAGDAPHYLSIATEGYQSTGEKANLIVFYPFYPLLIALFTLVTRNAALSGILLSQVCYCAASVVLFRLLAKDHDERAAWQGTLLMALYPFGIFTMGVFTESLFLLLTLLTLYAIRKRRYGAAGAFGFLAAFTRTQGMLLLAPALYEWIVSRKSRRGWFVFCIPLGFGAYLLINRVLQGSFFRFLEHQAAPPWYQTTKWISENLAQHFDMAQAYPGLAFIIYGAQIALYFLTAAALFYGLWRGTRTCYLVYGAAYLIFTYFSGWMISGGRYMLCCVPLFLIAADIKSERARRLLLAASTLLFAIYTYLFLRGYAIM</sequence>
<dbReference type="GO" id="GO:0006506">
    <property type="term" value="P:GPI anchor biosynthetic process"/>
    <property type="evidence" value="ECO:0007669"/>
    <property type="project" value="UniProtKB-KW"/>
</dbReference>
<comment type="pathway">
    <text evidence="2">Glycolipid biosynthesis; glycosylphosphatidylinositol-anchor biosynthesis.</text>
</comment>
<dbReference type="Proteomes" id="UP000824140">
    <property type="component" value="Unassembled WGS sequence"/>
</dbReference>
<keyword evidence="4" id="KW-0328">Glycosyltransferase</keyword>
<feature type="transmembrane region" description="Helical" evidence="10">
    <location>
        <begin position="298"/>
        <end position="326"/>
    </location>
</feature>
<dbReference type="GO" id="GO:0016020">
    <property type="term" value="C:membrane"/>
    <property type="evidence" value="ECO:0007669"/>
    <property type="project" value="GOC"/>
</dbReference>
<dbReference type="PANTHER" id="PTHR12468">
    <property type="entry name" value="GPI MANNOSYLTRANSFERASE 2"/>
    <property type="match status" value="1"/>
</dbReference>
<evidence type="ECO:0000256" key="1">
    <source>
        <dbReference type="ARBA" id="ARBA00004477"/>
    </source>
</evidence>
<feature type="transmembrane region" description="Helical" evidence="10">
    <location>
        <begin position="96"/>
        <end position="116"/>
    </location>
</feature>
<dbReference type="Pfam" id="PF13231">
    <property type="entry name" value="PMT_2"/>
    <property type="match status" value="1"/>
</dbReference>
<evidence type="ECO:0000256" key="2">
    <source>
        <dbReference type="ARBA" id="ARBA00004687"/>
    </source>
</evidence>
<evidence type="ECO:0000256" key="9">
    <source>
        <dbReference type="ARBA" id="ARBA00023136"/>
    </source>
</evidence>
<comment type="caution">
    <text evidence="12">The sequence shown here is derived from an EMBL/GenBank/DDBJ whole genome shotgun (WGS) entry which is preliminary data.</text>
</comment>
<feature type="transmembrane region" description="Helical" evidence="10">
    <location>
        <begin position="262"/>
        <end position="286"/>
    </location>
</feature>
<feature type="domain" description="Glycosyltransferase RgtA/B/C/D-like" evidence="11">
    <location>
        <begin position="76"/>
        <end position="211"/>
    </location>
</feature>
<accession>A0A9D1G1N4</accession>
<gene>
    <name evidence="12" type="ORF">IAA84_08960</name>
</gene>
<dbReference type="EMBL" id="DVJN01000179">
    <property type="protein sequence ID" value="HIS93128.1"/>
    <property type="molecule type" value="Genomic_DNA"/>
</dbReference>
<reference evidence="12" key="1">
    <citation type="submission" date="2020-10" db="EMBL/GenBank/DDBJ databases">
        <authorList>
            <person name="Gilroy R."/>
        </authorList>
    </citation>
    <scope>NUCLEOTIDE SEQUENCE</scope>
    <source>
        <strain evidence="12">13766</strain>
    </source>
</reference>
<evidence type="ECO:0000256" key="3">
    <source>
        <dbReference type="ARBA" id="ARBA00022502"/>
    </source>
</evidence>
<evidence type="ECO:0000313" key="13">
    <source>
        <dbReference type="Proteomes" id="UP000824140"/>
    </source>
</evidence>
<dbReference type="InterPro" id="IPR007315">
    <property type="entry name" value="PIG-V/Gpi18"/>
</dbReference>
<keyword evidence="3" id="KW-0337">GPI-anchor biosynthesis</keyword>
<evidence type="ECO:0000256" key="10">
    <source>
        <dbReference type="SAM" id="Phobius"/>
    </source>
</evidence>
<dbReference type="AlphaFoldDB" id="A0A9D1G1N4"/>
<reference evidence="12" key="2">
    <citation type="journal article" date="2021" name="PeerJ">
        <title>Extensive microbial diversity within the chicken gut microbiome revealed by metagenomics and culture.</title>
        <authorList>
            <person name="Gilroy R."/>
            <person name="Ravi A."/>
            <person name="Getino M."/>
            <person name="Pursley I."/>
            <person name="Horton D.L."/>
            <person name="Alikhan N.F."/>
            <person name="Baker D."/>
            <person name="Gharbi K."/>
            <person name="Hall N."/>
            <person name="Watson M."/>
            <person name="Adriaenssens E.M."/>
            <person name="Foster-Nyarko E."/>
            <person name="Jarju S."/>
            <person name="Secka A."/>
            <person name="Antonio M."/>
            <person name="Oren A."/>
            <person name="Chaudhuri R.R."/>
            <person name="La Ragione R."/>
            <person name="Hildebrand F."/>
            <person name="Pallen M.J."/>
        </authorList>
    </citation>
    <scope>NUCLEOTIDE SEQUENCE</scope>
    <source>
        <strain evidence="12">13766</strain>
    </source>
</reference>
<feature type="transmembrane region" description="Helical" evidence="10">
    <location>
        <begin position="72"/>
        <end position="89"/>
    </location>
</feature>